<protein>
    <submittedName>
        <fullName evidence="1">Thiamine biosynthesis protein ThiS</fullName>
    </submittedName>
</protein>
<keyword evidence="2" id="KW-1185">Reference proteome</keyword>
<proteinExistence type="predicted"/>
<dbReference type="PANTHER" id="PTHR34472:SF1">
    <property type="entry name" value="SULFUR CARRIER PROTEIN THIS"/>
    <property type="match status" value="1"/>
</dbReference>
<dbReference type="AlphaFoldDB" id="A0A944GYT8"/>
<dbReference type="InterPro" id="IPR016155">
    <property type="entry name" value="Mopterin_synth/thiamin_S_b"/>
</dbReference>
<dbReference type="Pfam" id="PF02597">
    <property type="entry name" value="ThiS"/>
    <property type="match status" value="1"/>
</dbReference>
<organism evidence="1 2">
    <name type="scientific">Mesobacillus boroniphilus</name>
    <dbReference type="NCBI Taxonomy" id="308892"/>
    <lineage>
        <taxon>Bacteria</taxon>
        <taxon>Bacillati</taxon>
        <taxon>Bacillota</taxon>
        <taxon>Bacilli</taxon>
        <taxon>Bacillales</taxon>
        <taxon>Bacillaceae</taxon>
        <taxon>Mesobacillus</taxon>
    </lineage>
</organism>
<comment type="caution">
    <text evidence="1">The sequence shown here is derived from an EMBL/GenBank/DDBJ whole genome shotgun (WGS) entry which is preliminary data.</text>
</comment>
<dbReference type="InterPro" id="IPR010035">
    <property type="entry name" value="Thi_S"/>
</dbReference>
<reference evidence="1 2" key="1">
    <citation type="journal article" date="2021" name="Microorganisms">
        <title>Bacterial Dimethylsulfoniopropionate Biosynthesis in the East China Sea.</title>
        <authorList>
            <person name="Liu J."/>
            <person name="Zhang Y."/>
            <person name="Liu J."/>
            <person name="Zhong H."/>
            <person name="Williams B.T."/>
            <person name="Zheng Y."/>
            <person name="Curson A.R.J."/>
            <person name="Sun C."/>
            <person name="Sun H."/>
            <person name="Song D."/>
            <person name="Wagner Mackenzie B."/>
            <person name="Bermejo Martinez A."/>
            <person name="Todd J.D."/>
            <person name="Zhang X.H."/>
        </authorList>
    </citation>
    <scope>NUCLEOTIDE SEQUENCE [LARGE SCALE GENOMIC DNA]</scope>
    <source>
        <strain evidence="1 2">ESS08</strain>
    </source>
</reference>
<dbReference type="Gene3D" id="3.10.20.30">
    <property type="match status" value="1"/>
</dbReference>
<gene>
    <name evidence="1" type="ORF">DYI25_15670</name>
</gene>
<dbReference type="InterPro" id="IPR012675">
    <property type="entry name" value="Beta-grasp_dom_sf"/>
</dbReference>
<sequence length="67" mass="7397">MDLIINGEKMNIPDTAKTVSGLLNYFQLSDKVLIVELNEAILEKNTHENTLLSDGDRIEIVHFVGGG</sequence>
<dbReference type="SUPFAM" id="SSF54285">
    <property type="entry name" value="MoaD/ThiS"/>
    <property type="match status" value="1"/>
</dbReference>
<evidence type="ECO:0000313" key="1">
    <source>
        <dbReference type="EMBL" id="MBS8265866.1"/>
    </source>
</evidence>
<dbReference type="RefSeq" id="WP_213370568.1">
    <property type="nucleotide sequence ID" value="NZ_QTKX01000002.1"/>
</dbReference>
<dbReference type="EMBL" id="QTKX01000002">
    <property type="protein sequence ID" value="MBS8265866.1"/>
    <property type="molecule type" value="Genomic_DNA"/>
</dbReference>
<dbReference type="NCBIfam" id="TIGR01683">
    <property type="entry name" value="thiS"/>
    <property type="match status" value="1"/>
</dbReference>
<dbReference type="InterPro" id="IPR003749">
    <property type="entry name" value="ThiS/MoaD-like"/>
</dbReference>
<accession>A0A944GYT8</accession>
<dbReference type="CDD" id="cd00565">
    <property type="entry name" value="Ubl_ThiS"/>
    <property type="match status" value="1"/>
</dbReference>
<dbReference type="Proteomes" id="UP000761411">
    <property type="component" value="Unassembled WGS sequence"/>
</dbReference>
<name>A0A944GYT8_9BACI</name>
<dbReference type="PANTHER" id="PTHR34472">
    <property type="entry name" value="SULFUR CARRIER PROTEIN THIS"/>
    <property type="match status" value="1"/>
</dbReference>
<evidence type="ECO:0000313" key="2">
    <source>
        <dbReference type="Proteomes" id="UP000761411"/>
    </source>
</evidence>